<evidence type="ECO:0000256" key="10">
    <source>
        <dbReference type="SAM" id="Coils"/>
    </source>
</evidence>
<feature type="coiled-coil region" evidence="10">
    <location>
        <begin position="428"/>
        <end position="460"/>
    </location>
</feature>
<keyword evidence="5" id="KW-0597">Phosphoprotein</keyword>
<evidence type="ECO:0000256" key="7">
    <source>
        <dbReference type="ARBA" id="ARBA00023015"/>
    </source>
</evidence>
<protein>
    <recommendedName>
        <fullName evidence="12">Zinc-finger domain-containing protein</fullName>
    </recommendedName>
</protein>
<keyword evidence="10" id="KW-0175">Coiled coil</keyword>
<keyword evidence="9" id="KW-0539">Nucleus</keyword>
<organism evidence="13 14">
    <name type="scientific">Puccinia graminis f. sp. tritici</name>
    <dbReference type="NCBI Taxonomy" id="56615"/>
    <lineage>
        <taxon>Eukaryota</taxon>
        <taxon>Fungi</taxon>
        <taxon>Dikarya</taxon>
        <taxon>Basidiomycota</taxon>
        <taxon>Pucciniomycotina</taxon>
        <taxon>Pucciniomycetes</taxon>
        <taxon>Pucciniales</taxon>
        <taxon>Pucciniaceae</taxon>
        <taxon>Puccinia</taxon>
    </lineage>
</organism>
<keyword evidence="8" id="KW-0804">Transcription</keyword>
<feature type="region of interest" description="Disordered" evidence="11">
    <location>
        <begin position="279"/>
        <end position="310"/>
    </location>
</feature>
<feature type="region of interest" description="Disordered" evidence="11">
    <location>
        <begin position="400"/>
        <end position="424"/>
    </location>
</feature>
<accession>A0A5B0MCD6</accession>
<dbReference type="Proteomes" id="UP000325313">
    <property type="component" value="Unassembled WGS sequence"/>
</dbReference>
<comment type="caution">
    <text evidence="13">The sequence shown here is derived from an EMBL/GenBank/DDBJ whole genome shotgun (WGS) entry which is preliminary data.</text>
</comment>
<dbReference type="PANTHER" id="PTHR31169">
    <property type="entry name" value="OS05G0300700 PROTEIN"/>
    <property type="match status" value="1"/>
</dbReference>
<dbReference type="GO" id="GO:0005634">
    <property type="term" value="C:nucleus"/>
    <property type="evidence" value="ECO:0007669"/>
    <property type="project" value="UniProtKB-SubCell"/>
</dbReference>
<dbReference type="Pfam" id="PF10497">
    <property type="entry name" value="zf-4CXXC_R1"/>
    <property type="match status" value="1"/>
</dbReference>
<gene>
    <name evidence="13" type="ORF">PGTUg99_017095</name>
</gene>
<evidence type="ECO:0000313" key="13">
    <source>
        <dbReference type="EMBL" id="KAA1073886.1"/>
    </source>
</evidence>
<feature type="compositionally biased region" description="Polar residues" evidence="11">
    <location>
        <begin position="118"/>
        <end position="160"/>
    </location>
</feature>
<dbReference type="InterPro" id="IPR040221">
    <property type="entry name" value="CDCA7/CDA7L"/>
</dbReference>
<feature type="compositionally biased region" description="Basic and acidic residues" evidence="11">
    <location>
        <begin position="279"/>
        <end position="298"/>
    </location>
</feature>
<dbReference type="GO" id="GO:0006355">
    <property type="term" value="P:regulation of DNA-templated transcription"/>
    <property type="evidence" value="ECO:0007669"/>
    <property type="project" value="InterPro"/>
</dbReference>
<evidence type="ECO:0000259" key="12">
    <source>
        <dbReference type="Pfam" id="PF10497"/>
    </source>
</evidence>
<feature type="region of interest" description="Disordered" evidence="11">
    <location>
        <begin position="338"/>
        <end position="363"/>
    </location>
</feature>
<dbReference type="EMBL" id="VDEP01000474">
    <property type="protein sequence ID" value="KAA1073886.1"/>
    <property type="molecule type" value="Genomic_DNA"/>
</dbReference>
<keyword evidence="7" id="KW-0805">Transcription regulation</keyword>
<evidence type="ECO:0000256" key="4">
    <source>
        <dbReference type="ARBA" id="ARBA00022499"/>
    </source>
</evidence>
<evidence type="ECO:0000256" key="2">
    <source>
        <dbReference type="ARBA" id="ARBA00004496"/>
    </source>
</evidence>
<keyword evidence="6" id="KW-0832">Ubl conjugation</keyword>
<feature type="domain" description="Zinc-finger" evidence="12">
    <location>
        <begin position="181"/>
        <end position="261"/>
    </location>
</feature>
<feature type="compositionally biased region" description="Polar residues" evidence="11">
    <location>
        <begin position="338"/>
        <end position="352"/>
    </location>
</feature>
<dbReference type="PANTHER" id="PTHR31169:SF8">
    <property type="entry name" value="ZINC-FINGER DOMAIN OF MONOAMINE-OXIDASE A REPRESSOR R1 PROTEIN"/>
    <property type="match status" value="1"/>
</dbReference>
<feature type="region of interest" description="Disordered" evidence="11">
    <location>
        <begin position="76"/>
        <end position="180"/>
    </location>
</feature>
<evidence type="ECO:0000256" key="11">
    <source>
        <dbReference type="SAM" id="MobiDB-lite"/>
    </source>
</evidence>
<reference evidence="13 14" key="1">
    <citation type="submission" date="2019-05" db="EMBL/GenBank/DDBJ databases">
        <title>Emergence of the Ug99 lineage of the wheat stem rust pathogen through somatic hybridization.</title>
        <authorList>
            <person name="Li F."/>
            <person name="Upadhyaya N.M."/>
            <person name="Sperschneider J."/>
            <person name="Matny O."/>
            <person name="Nguyen-Phuc H."/>
            <person name="Mago R."/>
            <person name="Raley C."/>
            <person name="Miller M.E."/>
            <person name="Silverstein K.A.T."/>
            <person name="Henningsen E."/>
            <person name="Hirsch C.D."/>
            <person name="Visser B."/>
            <person name="Pretorius Z.A."/>
            <person name="Steffenson B.J."/>
            <person name="Schwessinger B."/>
            <person name="Dodds P.N."/>
            <person name="Figueroa M."/>
        </authorList>
    </citation>
    <scope>NUCLEOTIDE SEQUENCE [LARGE SCALE GENOMIC DNA]</scope>
    <source>
        <strain evidence="13 14">Ug99</strain>
    </source>
</reference>
<proteinExistence type="predicted"/>
<dbReference type="InterPro" id="IPR018866">
    <property type="entry name" value="Znf-4CXXC_R1"/>
</dbReference>
<dbReference type="AlphaFoldDB" id="A0A5B0MCD6"/>
<sequence length="494" mass="54878">MQSLLSPGVLPSTGDEVLRQFVLDSDEEIEDSPSSKRDNSTNIEMTVFGDDDIIEMRVGPRHFTNGNRRAVAVKREALDKNRLNGSPRSVGERSSERGPTPANASSFTFGGDHGRMGVQTTESLRTTSGVKSSLHTHQRATFTAIPSTTAPPTHGSCKSKSQAKRPVPSPATAPDATGQYESSTCHQCRTKTTRPKMICDQSLNPNCLVRICRPCLMDRKAYDEMPKLRGPLFKFVPGGKILCMKCRTICPCASCRRARGERGVMGNGLNGFYDLMRDEPKTEAPLRKTKRKEREQAKPKQSPGHPIVDKCKNEQKGAEVVCLEESWDELVGKSNRTIISGKNGKTTGQSHARSNRIGSRASCGLRKSPDPVWMAGCSRKRKFCAKQFTDEESDCCIPVDGPTIPAPKKEKPGFRSRDPEDVRQDRLERQLDSQIRELELRRAREELERNNATADAFTKAKMIQQFLRCGLNLEDALRATNECLCLPTQSPARR</sequence>
<evidence type="ECO:0000256" key="3">
    <source>
        <dbReference type="ARBA" id="ARBA00022490"/>
    </source>
</evidence>
<evidence type="ECO:0000256" key="6">
    <source>
        <dbReference type="ARBA" id="ARBA00022843"/>
    </source>
</evidence>
<keyword evidence="3" id="KW-0963">Cytoplasm</keyword>
<keyword evidence="4" id="KW-1017">Isopeptide bond</keyword>
<comment type="subcellular location">
    <subcellularLocation>
        <location evidence="2">Cytoplasm</location>
    </subcellularLocation>
    <subcellularLocation>
        <location evidence="1">Nucleus</location>
    </subcellularLocation>
</comment>
<evidence type="ECO:0000256" key="1">
    <source>
        <dbReference type="ARBA" id="ARBA00004123"/>
    </source>
</evidence>
<dbReference type="GO" id="GO:0005737">
    <property type="term" value="C:cytoplasm"/>
    <property type="evidence" value="ECO:0007669"/>
    <property type="project" value="UniProtKB-SubCell"/>
</dbReference>
<evidence type="ECO:0000313" key="14">
    <source>
        <dbReference type="Proteomes" id="UP000325313"/>
    </source>
</evidence>
<evidence type="ECO:0000256" key="8">
    <source>
        <dbReference type="ARBA" id="ARBA00023163"/>
    </source>
</evidence>
<evidence type="ECO:0000256" key="5">
    <source>
        <dbReference type="ARBA" id="ARBA00022553"/>
    </source>
</evidence>
<name>A0A5B0MCD6_PUCGR</name>
<evidence type="ECO:0000256" key="9">
    <source>
        <dbReference type="ARBA" id="ARBA00023242"/>
    </source>
</evidence>
<feature type="compositionally biased region" description="Basic and acidic residues" evidence="11">
    <location>
        <begin position="407"/>
        <end position="424"/>
    </location>
</feature>